<evidence type="ECO:0000313" key="14">
    <source>
        <dbReference type="EMBL" id="GFT70092.1"/>
    </source>
</evidence>
<dbReference type="SUPFAM" id="SSF52540">
    <property type="entry name" value="P-loop containing nucleoside triphosphate hydrolases"/>
    <property type="match status" value="1"/>
</dbReference>
<dbReference type="PANTHER" id="PTHR19306">
    <property type="entry name" value="STRUCTURAL MAINTENANCE OF CHROMOSOMES 5,6 SMC5, SMC6"/>
    <property type="match status" value="1"/>
</dbReference>
<keyword evidence="5" id="KW-0547">Nucleotide-binding</keyword>
<keyword evidence="15" id="KW-1185">Reference proteome</keyword>
<keyword evidence="7" id="KW-0067">ATP-binding</keyword>
<evidence type="ECO:0000256" key="5">
    <source>
        <dbReference type="ARBA" id="ARBA00022741"/>
    </source>
</evidence>
<reference evidence="14" key="1">
    <citation type="submission" date="2020-08" db="EMBL/GenBank/DDBJ databases">
        <title>Multicomponent nature underlies the extraordinary mechanical properties of spider dragline silk.</title>
        <authorList>
            <person name="Kono N."/>
            <person name="Nakamura H."/>
            <person name="Mori M."/>
            <person name="Yoshida Y."/>
            <person name="Ohtoshi R."/>
            <person name="Malay A.D."/>
            <person name="Moran D.A.P."/>
            <person name="Tomita M."/>
            <person name="Numata K."/>
            <person name="Arakawa K."/>
        </authorList>
    </citation>
    <scope>NUCLEOTIDE SEQUENCE</scope>
</reference>
<evidence type="ECO:0000256" key="8">
    <source>
        <dbReference type="ARBA" id="ARBA00023054"/>
    </source>
</evidence>
<dbReference type="GO" id="GO:0003697">
    <property type="term" value="F:single-stranded DNA binding"/>
    <property type="evidence" value="ECO:0007669"/>
    <property type="project" value="TreeGrafter"/>
</dbReference>
<keyword evidence="4" id="KW-0158">Chromosome</keyword>
<evidence type="ECO:0000256" key="4">
    <source>
        <dbReference type="ARBA" id="ARBA00022454"/>
    </source>
</evidence>
<dbReference type="GO" id="GO:0005634">
    <property type="term" value="C:nucleus"/>
    <property type="evidence" value="ECO:0007669"/>
    <property type="project" value="UniProtKB-SubCell"/>
</dbReference>
<evidence type="ECO:0000259" key="13">
    <source>
        <dbReference type="Pfam" id="PF02463"/>
    </source>
</evidence>
<comment type="similarity">
    <text evidence="3">Belongs to the SMC family. SMC6 subfamily.</text>
</comment>
<keyword evidence="9" id="KW-0233">DNA recombination</keyword>
<feature type="coiled-coil region" evidence="12">
    <location>
        <begin position="709"/>
        <end position="799"/>
    </location>
</feature>
<organism evidence="14 15">
    <name type="scientific">Nephila pilipes</name>
    <name type="common">Giant wood spider</name>
    <name type="synonym">Nephila maculata</name>
    <dbReference type="NCBI Taxonomy" id="299642"/>
    <lineage>
        <taxon>Eukaryota</taxon>
        <taxon>Metazoa</taxon>
        <taxon>Ecdysozoa</taxon>
        <taxon>Arthropoda</taxon>
        <taxon>Chelicerata</taxon>
        <taxon>Arachnida</taxon>
        <taxon>Araneae</taxon>
        <taxon>Araneomorphae</taxon>
        <taxon>Entelegynae</taxon>
        <taxon>Araneoidea</taxon>
        <taxon>Nephilidae</taxon>
        <taxon>Nephila</taxon>
    </lineage>
</organism>
<feature type="coiled-coil region" evidence="12">
    <location>
        <begin position="200"/>
        <end position="234"/>
    </location>
</feature>
<evidence type="ECO:0000256" key="11">
    <source>
        <dbReference type="ARBA" id="ARBA00023242"/>
    </source>
</evidence>
<sequence length="1054" mass="121268">MKRQAGDDTSNIGKKRKKFDLSKREGHLGLIESVAVQNFMCHENLTLSLGPHMNCIIGENGSGKSAILTAIILALGGKSSATDRYSNIKGFVKSGRNKGKIEVVLRNAGVTAYKPEVYGEKITVVREFNKEGISSYKIKSESGTICSNQKRELTNIMEAMDILVDNPLCVLTQEKSKKFLVSKEARPEKLYELFYKGTGLETLEIKYQSMVNTKDEAKAELERKKSSIPEMKAELEKLDKFVGSAKKISIYKNELLWATVIEMEKLFKEKEEGYLKLLENIKDHEDSLEECKIKHEEKSLELKEFLKQKENSEKTMKDYRTALESLKEERDELAPILREKEQSLRKLNEDEKQLITDLIALEEDIENQQEKKLSTIAEEKRQCELAIQKLSMASSEIDVIIRNNSEQRSKKLAEHSDTEKNIGELRAEIHNHNFKNKKCTENLMKARDALQNKANAFGEHTVKVLQEIQSRRNQFIKLPIGPIGVHLEVKQPKYTLAIESAIGNSLLKSFCVDNYQDSTILRDILRKYYKTPPSIVVSRFEYGRFDVSGNAAQSTFPTVLEMLTIKNDIVANCLIDQAQIEKKLLVENASASVKLMNKPPKNCRSAYLLNCDQICFNPSRFYSFGKFLPRSILNSIRPEDIKNLERACENEAVESRKKSKYIKTLELQLQVIQREINSLGAEIIERVAEKKKINDKVKDLQCREEPKDMNCLQEDLLKVQNEYNKTLTKKRSCEEEVSEYTTKRDEANKKIEMQMSLLQSSNQKYHKLCMKINELNKDKEALMSGKTKFENELKTLKNRSESCHSEICDAKQKIEIARKNAQKNSKYIVTGRSCEEIRRLIEETEKVIQTQSNCDRESLQKKFLEKKKNICRAENELYRIEKYLARIDDMIKFRSSKFKDIRIQTEVLIDMAFIAILSGNGYRGRIEFDSLKRALNLNVTPRAGEKGRKNQSSLSGGERSFVTIAFLLALWERTKIPFRVLDEYDVFMDSNNRQLSVDLLKKKAEEMAETQFIFLSPLDLPRIQQSDFIQIIKMAAPKRKNEDINENSPAKKAA</sequence>
<evidence type="ECO:0000256" key="10">
    <source>
        <dbReference type="ARBA" id="ARBA00023204"/>
    </source>
</evidence>
<dbReference type="GO" id="GO:0000724">
    <property type="term" value="P:double-strand break repair via homologous recombination"/>
    <property type="evidence" value="ECO:0007669"/>
    <property type="project" value="TreeGrafter"/>
</dbReference>
<evidence type="ECO:0000256" key="7">
    <source>
        <dbReference type="ARBA" id="ARBA00022840"/>
    </source>
</evidence>
<gene>
    <name evidence="14" type="primary">Smc6</name>
    <name evidence="14" type="ORF">NPIL_217041</name>
</gene>
<dbReference type="EMBL" id="BMAW01069672">
    <property type="protein sequence ID" value="GFT70092.1"/>
    <property type="molecule type" value="Genomic_DNA"/>
</dbReference>
<dbReference type="Gene3D" id="3.40.50.300">
    <property type="entry name" value="P-loop containing nucleotide triphosphate hydrolases"/>
    <property type="match status" value="2"/>
</dbReference>
<proteinExistence type="inferred from homology"/>
<dbReference type="AlphaFoldDB" id="A0A8X6PGW6"/>
<dbReference type="GO" id="GO:0035861">
    <property type="term" value="C:site of double-strand break"/>
    <property type="evidence" value="ECO:0007669"/>
    <property type="project" value="TreeGrafter"/>
</dbReference>
<comment type="caution">
    <text evidence="14">The sequence shown here is derived from an EMBL/GenBank/DDBJ whole genome shotgun (WGS) entry which is preliminary data.</text>
</comment>
<evidence type="ECO:0000256" key="12">
    <source>
        <dbReference type="SAM" id="Coils"/>
    </source>
</evidence>
<dbReference type="Pfam" id="PF02463">
    <property type="entry name" value="SMC_N"/>
    <property type="match status" value="1"/>
</dbReference>
<comment type="subcellular location">
    <subcellularLocation>
        <location evidence="2">Chromosome</location>
    </subcellularLocation>
    <subcellularLocation>
        <location evidence="1">Nucleus</location>
    </subcellularLocation>
</comment>
<keyword evidence="11" id="KW-0539">Nucleus</keyword>
<evidence type="ECO:0000256" key="3">
    <source>
        <dbReference type="ARBA" id="ARBA00006793"/>
    </source>
</evidence>
<evidence type="ECO:0000256" key="1">
    <source>
        <dbReference type="ARBA" id="ARBA00004123"/>
    </source>
</evidence>
<evidence type="ECO:0000256" key="9">
    <source>
        <dbReference type="ARBA" id="ARBA00023172"/>
    </source>
</evidence>
<feature type="coiled-coil region" evidence="12">
    <location>
        <begin position="274"/>
        <end position="378"/>
    </location>
</feature>
<keyword evidence="8 12" id="KW-0175">Coiled coil</keyword>
<evidence type="ECO:0000313" key="15">
    <source>
        <dbReference type="Proteomes" id="UP000887013"/>
    </source>
</evidence>
<accession>A0A8X6PGW6</accession>
<name>A0A8X6PGW6_NEPPI</name>
<evidence type="ECO:0000256" key="6">
    <source>
        <dbReference type="ARBA" id="ARBA00022763"/>
    </source>
</evidence>
<evidence type="ECO:0000256" key="2">
    <source>
        <dbReference type="ARBA" id="ARBA00004286"/>
    </source>
</evidence>
<dbReference type="GO" id="GO:0030915">
    <property type="term" value="C:Smc5-Smc6 complex"/>
    <property type="evidence" value="ECO:0007669"/>
    <property type="project" value="TreeGrafter"/>
</dbReference>
<dbReference type="GO" id="GO:0005524">
    <property type="term" value="F:ATP binding"/>
    <property type="evidence" value="ECO:0007669"/>
    <property type="project" value="UniProtKB-KW"/>
</dbReference>
<dbReference type="InterPro" id="IPR027417">
    <property type="entry name" value="P-loop_NTPase"/>
</dbReference>
<dbReference type="PANTHER" id="PTHR19306:SF6">
    <property type="entry name" value="STRUCTURAL MAINTENANCE OF CHROMOSOMES PROTEIN 6"/>
    <property type="match status" value="1"/>
</dbReference>
<dbReference type="Proteomes" id="UP000887013">
    <property type="component" value="Unassembled WGS sequence"/>
</dbReference>
<feature type="domain" description="RecF/RecN/SMC N-terminal" evidence="13">
    <location>
        <begin position="31"/>
        <end position="1016"/>
    </location>
</feature>
<protein>
    <submittedName>
        <fullName evidence="14">Structural maintenance of chromosomes protein 6</fullName>
    </submittedName>
</protein>
<keyword evidence="10" id="KW-0234">DNA repair</keyword>
<keyword evidence="6" id="KW-0227">DNA damage</keyword>
<dbReference type="InterPro" id="IPR003395">
    <property type="entry name" value="RecF/RecN/SMC_N"/>
</dbReference>
<dbReference type="OrthoDB" id="10072614at2759"/>
<dbReference type="GO" id="GO:0003684">
    <property type="term" value="F:damaged DNA binding"/>
    <property type="evidence" value="ECO:0007669"/>
    <property type="project" value="TreeGrafter"/>
</dbReference>